<name>A0A1C0B592_9BACT</name>
<dbReference type="AlphaFoldDB" id="A0A1C0B592"/>
<evidence type="ECO:0000256" key="2">
    <source>
        <dbReference type="SAM" id="Phobius"/>
    </source>
</evidence>
<feature type="coiled-coil region" evidence="1">
    <location>
        <begin position="142"/>
        <end position="169"/>
    </location>
</feature>
<evidence type="ECO:0000313" key="3">
    <source>
        <dbReference type="EMBL" id="OCL97701.1"/>
    </source>
</evidence>
<sequence length="227" mass="27285">MLNSLNNNYINSKRKTKIELFLLPLLITIFLIIAYENFIKEAKEDETIELYKLINKKNSEELIKISKQLEQIALKDEVFIQKIENFKDEIRVIAKSSSYKLISFLEDIERFNDFSKINIFTLSNKGNEYFIDFNIDLSKYYIKNHKDRIVLKEEKIEKTNKNKESIEKTPTLFAIVGDFVFIDDMWIKNRDNFYNFRVNIIDKNIVWLEDKDNKIELKVHKNEYLKD</sequence>
<protein>
    <submittedName>
        <fullName evidence="3">Uncharacterized protein</fullName>
    </submittedName>
</protein>
<reference evidence="4" key="1">
    <citation type="submission" date="2015-05" db="EMBL/GenBank/DDBJ databases">
        <authorList>
            <person name="Rovetto F."/>
            <person name="Cocolin L."/>
            <person name="Illeghems K."/>
            <person name="Van Nieuwerburgh F."/>
            <person name="Houf K."/>
        </authorList>
    </citation>
    <scope>NUCLEOTIDE SEQUENCE [LARGE SCALE GENOMIC DNA]</scope>
    <source>
        <strain evidence="4">DU22</strain>
    </source>
</reference>
<dbReference type="OrthoDB" id="5349090at2"/>
<dbReference type="Proteomes" id="UP000093281">
    <property type="component" value="Unassembled WGS sequence"/>
</dbReference>
<feature type="transmembrane region" description="Helical" evidence="2">
    <location>
        <begin position="20"/>
        <end position="38"/>
    </location>
</feature>
<accession>A0A1C0B592</accession>
<proteinExistence type="predicted"/>
<keyword evidence="2" id="KW-1133">Transmembrane helix</keyword>
<dbReference type="STRING" id="544718.AAX25_01972"/>
<keyword evidence="2" id="KW-0812">Transmembrane</keyword>
<evidence type="ECO:0000313" key="4">
    <source>
        <dbReference type="Proteomes" id="UP000093281"/>
    </source>
</evidence>
<organism evidence="3 4">
    <name type="scientific">Aliarcobacter thereius</name>
    <dbReference type="NCBI Taxonomy" id="544718"/>
    <lineage>
        <taxon>Bacteria</taxon>
        <taxon>Pseudomonadati</taxon>
        <taxon>Campylobacterota</taxon>
        <taxon>Epsilonproteobacteria</taxon>
        <taxon>Campylobacterales</taxon>
        <taxon>Arcobacteraceae</taxon>
        <taxon>Aliarcobacter</taxon>
    </lineage>
</organism>
<dbReference type="EMBL" id="LCUJ01000009">
    <property type="protein sequence ID" value="OCL97701.1"/>
    <property type="molecule type" value="Genomic_DNA"/>
</dbReference>
<keyword evidence="2" id="KW-0472">Membrane</keyword>
<keyword evidence="1" id="KW-0175">Coiled coil</keyword>
<comment type="caution">
    <text evidence="3">The sequence shown here is derived from an EMBL/GenBank/DDBJ whole genome shotgun (WGS) entry which is preliminary data.</text>
</comment>
<gene>
    <name evidence="3" type="ORF">AAX29_01855</name>
</gene>
<evidence type="ECO:0000256" key="1">
    <source>
        <dbReference type="SAM" id="Coils"/>
    </source>
</evidence>
<dbReference type="RefSeq" id="WP_066174587.1">
    <property type="nucleotide sequence ID" value="NZ_LCUJ01000009.1"/>
</dbReference>